<organism evidence="1 2">
    <name type="scientific">Melastoma candidum</name>
    <dbReference type="NCBI Taxonomy" id="119954"/>
    <lineage>
        <taxon>Eukaryota</taxon>
        <taxon>Viridiplantae</taxon>
        <taxon>Streptophyta</taxon>
        <taxon>Embryophyta</taxon>
        <taxon>Tracheophyta</taxon>
        <taxon>Spermatophyta</taxon>
        <taxon>Magnoliopsida</taxon>
        <taxon>eudicotyledons</taxon>
        <taxon>Gunneridae</taxon>
        <taxon>Pentapetalae</taxon>
        <taxon>rosids</taxon>
        <taxon>malvids</taxon>
        <taxon>Myrtales</taxon>
        <taxon>Melastomataceae</taxon>
        <taxon>Melastomatoideae</taxon>
        <taxon>Melastomateae</taxon>
        <taxon>Melastoma</taxon>
    </lineage>
</organism>
<accession>A0ACB9RY59</accession>
<evidence type="ECO:0000313" key="2">
    <source>
        <dbReference type="Proteomes" id="UP001057402"/>
    </source>
</evidence>
<dbReference type="Proteomes" id="UP001057402">
    <property type="component" value="Chromosome 3"/>
</dbReference>
<reference evidence="2" key="1">
    <citation type="journal article" date="2023" name="Front. Plant Sci.">
        <title>Chromosomal-level genome assembly of Melastoma candidum provides insights into trichome evolution.</title>
        <authorList>
            <person name="Zhong Y."/>
            <person name="Wu W."/>
            <person name="Sun C."/>
            <person name="Zou P."/>
            <person name="Liu Y."/>
            <person name="Dai S."/>
            <person name="Zhou R."/>
        </authorList>
    </citation>
    <scope>NUCLEOTIDE SEQUENCE [LARGE SCALE GENOMIC DNA]</scope>
</reference>
<comment type="caution">
    <text evidence="1">The sequence shown here is derived from an EMBL/GenBank/DDBJ whole genome shotgun (WGS) entry which is preliminary data.</text>
</comment>
<dbReference type="EMBL" id="CM042882">
    <property type="protein sequence ID" value="KAI4383845.1"/>
    <property type="molecule type" value="Genomic_DNA"/>
</dbReference>
<name>A0ACB9RY59_9MYRT</name>
<evidence type="ECO:0000313" key="1">
    <source>
        <dbReference type="EMBL" id="KAI4383845.1"/>
    </source>
</evidence>
<protein>
    <submittedName>
        <fullName evidence="1">Uncharacterized protein</fullName>
    </submittedName>
</protein>
<keyword evidence="2" id="KW-1185">Reference proteome</keyword>
<gene>
    <name evidence="1" type="ORF">MLD38_009641</name>
</gene>
<proteinExistence type="predicted"/>
<sequence length="73" mass="7927">MHGWSGKQLLVIASLLVLAASKDFFTVVAESDAPRTGAVQEEIHEQARMVGGTKTYKPPSGPNPRGNRRRPRG</sequence>